<gene>
    <name evidence="10" type="ORF">AB852_11940</name>
</gene>
<dbReference type="SUPFAM" id="SSF49785">
    <property type="entry name" value="Galactose-binding domain-like"/>
    <property type="match status" value="1"/>
</dbReference>
<feature type="compositionally biased region" description="Low complexity" evidence="6">
    <location>
        <begin position="1114"/>
        <end position="1129"/>
    </location>
</feature>
<organism evidence="10 11">
    <name type="scientific">Streptomyces uncialis</name>
    <dbReference type="NCBI Taxonomy" id="1048205"/>
    <lineage>
        <taxon>Bacteria</taxon>
        <taxon>Bacillati</taxon>
        <taxon>Actinomycetota</taxon>
        <taxon>Actinomycetes</taxon>
        <taxon>Kitasatosporales</taxon>
        <taxon>Streptomycetaceae</taxon>
        <taxon>Streptomyces</taxon>
    </lineage>
</organism>
<dbReference type="InterPro" id="IPR000209">
    <property type="entry name" value="Peptidase_S8/S53_dom"/>
</dbReference>
<dbReference type="InterPro" id="IPR051048">
    <property type="entry name" value="Peptidase_S8/S53_subtilisin"/>
</dbReference>
<keyword evidence="11" id="KW-1185">Reference proteome</keyword>
<feature type="region of interest" description="Disordered" evidence="6">
    <location>
        <begin position="1109"/>
        <end position="1130"/>
    </location>
</feature>
<evidence type="ECO:0000256" key="2">
    <source>
        <dbReference type="ARBA" id="ARBA00022670"/>
    </source>
</evidence>
<dbReference type="PROSITE" id="PS51892">
    <property type="entry name" value="SUBTILASE"/>
    <property type="match status" value="1"/>
</dbReference>
<keyword evidence="4" id="KW-0720">Serine protease</keyword>
<dbReference type="RefSeq" id="WP_143201219.1">
    <property type="nucleotide sequence ID" value="NZ_LFBV01000002.1"/>
</dbReference>
<evidence type="ECO:0000256" key="4">
    <source>
        <dbReference type="ARBA" id="ARBA00022825"/>
    </source>
</evidence>
<feature type="region of interest" description="Disordered" evidence="6">
    <location>
        <begin position="151"/>
        <end position="208"/>
    </location>
</feature>
<dbReference type="GO" id="GO:0006508">
    <property type="term" value="P:proteolysis"/>
    <property type="evidence" value="ECO:0007669"/>
    <property type="project" value="UniProtKB-KW"/>
</dbReference>
<dbReference type="PANTHER" id="PTHR43399:SF4">
    <property type="entry name" value="CELL WALL-ASSOCIATED PROTEASE"/>
    <property type="match status" value="1"/>
</dbReference>
<protein>
    <recommendedName>
        <fullName evidence="12">Alpha-amylase</fullName>
    </recommendedName>
</protein>
<feature type="domain" description="Malectin" evidence="9">
    <location>
        <begin position="1082"/>
        <end position="1230"/>
    </location>
</feature>
<dbReference type="Gene3D" id="2.60.40.1120">
    <property type="entry name" value="Carboxypeptidase-like, regulatory domain"/>
    <property type="match status" value="3"/>
</dbReference>
<dbReference type="InterPro" id="IPR008979">
    <property type="entry name" value="Galactose-bd-like_sf"/>
</dbReference>
<keyword evidence="7" id="KW-0732">Signal</keyword>
<keyword evidence="2" id="KW-0645">Protease</keyword>
<evidence type="ECO:0000313" key="11">
    <source>
        <dbReference type="Proteomes" id="UP000186455"/>
    </source>
</evidence>
<dbReference type="Gene3D" id="2.60.120.430">
    <property type="entry name" value="Galactose-binding lectin"/>
    <property type="match status" value="1"/>
</dbReference>
<feature type="signal peptide" evidence="7">
    <location>
        <begin position="1"/>
        <end position="33"/>
    </location>
</feature>
<dbReference type="InterPro" id="IPR015500">
    <property type="entry name" value="Peptidase_S8_subtilisin-rel"/>
</dbReference>
<dbReference type="Pfam" id="PF00082">
    <property type="entry name" value="Peptidase_S8"/>
    <property type="match status" value="1"/>
</dbReference>
<evidence type="ECO:0008006" key="12">
    <source>
        <dbReference type="Google" id="ProtNLM"/>
    </source>
</evidence>
<dbReference type="Pfam" id="PF11721">
    <property type="entry name" value="Malectin"/>
    <property type="match status" value="1"/>
</dbReference>
<dbReference type="GO" id="GO:0004252">
    <property type="term" value="F:serine-type endopeptidase activity"/>
    <property type="evidence" value="ECO:0007669"/>
    <property type="project" value="InterPro"/>
</dbReference>
<dbReference type="PANTHER" id="PTHR43399">
    <property type="entry name" value="SUBTILISIN-RELATED"/>
    <property type="match status" value="1"/>
</dbReference>
<comment type="caution">
    <text evidence="5">Lacks conserved residue(s) required for the propagation of feature annotation.</text>
</comment>
<dbReference type="Proteomes" id="UP000186455">
    <property type="component" value="Unassembled WGS sequence"/>
</dbReference>
<proteinExistence type="inferred from homology"/>
<dbReference type="PRINTS" id="PR00723">
    <property type="entry name" value="SUBTILISIN"/>
</dbReference>
<evidence type="ECO:0000259" key="8">
    <source>
        <dbReference type="Pfam" id="PF00082"/>
    </source>
</evidence>
<dbReference type="InterPro" id="IPR036852">
    <property type="entry name" value="Peptidase_S8/S53_dom_sf"/>
</dbReference>
<dbReference type="SUPFAM" id="SSF49464">
    <property type="entry name" value="Carboxypeptidase regulatory domain-like"/>
    <property type="match status" value="2"/>
</dbReference>
<comment type="caution">
    <text evidence="10">The sequence shown here is derived from an EMBL/GenBank/DDBJ whole genome shotgun (WGS) entry which is preliminary data.</text>
</comment>
<feature type="compositionally biased region" description="Low complexity" evidence="6">
    <location>
        <begin position="196"/>
        <end position="208"/>
    </location>
</feature>
<dbReference type="SUPFAM" id="SSF52743">
    <property type="entry name" value="Subtilisin-like"/>
    <property type="match status" value="1"/>
</dbReference>
<reference evidence="10 11" key="1">
    <citation type="submission" date="2015-06" db="EMBL/GenBank/DDBJ databases">
        <title>Cloning and characterization of the uncialamcin biosynthetic gene cluster.</title>
        <authorList>
            <person name="Yan X."/>
            <person name="Huang T."/>
            <person name="Ge H."/>
            <person name="Shen B."/>
        </authorList>
    </citation>
    <scope>NUCLEOTIDE SEQUENCE [LARGE SCALE GENOMIC DNA]</scope>
    <source>
        <strain evidence="10 11">DCA2648</strain>
    </source>
</reference>
<evidence type="ECO:0000256" key="3">
    <source>
        <dbReference type="ARBA" id="ARBA00022801"/>
    </source>
</evidence>
<evidence type="ECO:0000259" key="9">
    <source>
        <dbReference type="Pfam" id="PF11721"/>
    </source>
</evidence>
<dbReference type="SUPFAM" id="SSF49452">
    <property type="entry name" value="Starch-binding domain-like"/>
    <property type="match status" value="1"/>
</dbReference>
<dbReference type="InterPro" id="IPR021720">
    <property type="entry name" value="Malectin_dom"/>
</dbReference>
<comment type="similarity">
    <text evidence="1 5">Belongs to the peptidase S8 family.</text>
</comment>
<dbReference type="STRING" id="1048205.AB852_11940"/>
<evidence type="ECO:0000256" key="5">
    <source>
        <dbReference type="PROSITE-ProRule" id="PRU01240"/>
    </source>
</evidence>
<evidence type="ECO:0000313" key="10">
    <source>
        <dbReference type="EMBL" id="OKH94857.1"/>
    </source>
</evidence>
<dbReference type="InterPro" id="IPR013784">
    <property type="entry name" value="Carb-bd-like_fold"/>
</dbReference>
<name>A0A1Q4VAK3_9ACTN</name>
<dbReference type="EMBL" id="LFBV01000002">
    <property type="protein sequence ID" value="OKH94857.1"/>
    <property type="molecule type" value="Genomic_DNA"/>
</dbReference>
<dbReference type="Gene3D" id="3.40.50.200">
    <property type="entry name" value="Peptidase S8/S53 domain"/>
    <property type="match status" value="1"/>
</dbReference>
<dbReference type="AlphaFoldDB" id="A0A1Q4VAK3"/>
<sequence length="1240" mass="128835">MARRTKPGRGTKAVLTAVVTAGSLVLGLAPAHAAQPGPSPSAAAYRAKADSGVRADLDRTGRATFWVTLDDEATLPSGVAARTKAERGRTVFTAKRAHAREAQAPLKALLDGAGATYESFWITNTLKVTADRDLARRIAARPEVTALNPDEAVSVADTGKATAPVRTATPAKASEVRKAPRTPEAGTASENREASKASGASGAGKASESRAAAAGKAAAAPADEAVWNIERINAPRVWSEFGVRGEGIVVADIGTGVGLEHPALRDRYRGLTADGSYEHAYSWYDPMNYCPGNAPCDTSFVGTSAVGVMVGDNGPGHRIGVAPDADWIAAKACQAMGCAVDSILRAGQWMIAPTDARGANPRPDLAPHVVNNSWWVNNTNAWFKPVLQAWRDAGIFASFPNDGGGPRCESAIGVSGYADAYVTTTFGADGALHAESARGSGENGAVKPNIAAPGVNIRSAGRDGGYALVTGPGMAASHTAGTVALLWSLAPGLRGKVAETERVLDGSAIDVDDTSCGGTPADNNVWGEGKLDARAAAAAIPAALHGSAGGTVTSGGGPLAEAAVAFSGPTKARVRSDASGAYRAPVLAPGDYTVTTTLFGYLSRTAPITVGAGGHVTHDVALDEAPMARLTGRVTTASEPEGNALVAVAGTSASVRTARDGSWALRVPHGTHGLTVTADHRCAETSTVQVGVTGDTVRDVGLTRRTDVFGTTCTVESGRAFPTGDTKLPFHMPSFSMSTFDLPFPVPFYGRTYRKATASLAGVLGFGRMSTRARSAPLPDISVPDGAVYAFWDDLAAEADSGVYWSAGGTAPHRTVTVEWRNMRLIMSNPQERVSFSVVVSEDGTASSHYKNVTGAKANGSSAGIGVENATGTDALHYSNDEGLLRDGMSIHYRTNSAVVAGKVTDGNDGEPVAGATVTAGGRSDTTGPDGRYAFQVPAPDAHQVTVSAPDHTSTERRLTVEPGGTTVTDFALDTGRVTADTASLHLVVPPGERRVRTVELANSGSVTPYKIAERGDQRWVSVDPPSGELAAGARKSLGVRFDTTGVAPGTTLTGTLRLSTWSGRKPVIDIPVTVVVPAYRAAVDAGATGALTDAHGDTWTPDRAYTAGSHGYLGTSTRQTTTRTLTGSPLHDPALYRTARQGMYEYRFDTVPNGTYRVELGFAELADQRPSQRVFDVMAEGELFVTDLDPAREAGVRATHDRAFTVRVTDGQLNLRFVTNSGKTLVNSVRVTERSDLTG</sequence>
<feature type="chain" id="PRO_5012569620" description="Alpha-amylase" evidence="7">
    <location>
        <begin position="34"/>
        <end position="1240"/>
    </location>
</feature>
<dbReference type="GO" id="GO:0030246">
    <property type="term" value="F:carbohydrate binding"/>
    <property type="evidence" value="ECO:0007669"/>
    <property type="project" value="InterPro"/>
</dbReference>
<dbReference type="Pfam" id="PF13620">
    <property type="entry name" value="CarboxypepD_reg"/>
    <property type="match status" value="2"/>
</dbReference>
<accession>A0A1Q4VAK3</accession>
<keyword evidence="3" id="KW-0378">Hydrolase</keyword>
<evidence type="ECO:0000256" key="6">
    <source>
        <dbReference type="SAM" id="MobiDB-lite"/>
    </source>
</evidence>
<dbReference type="InterPro" id="IPR008969">
    <property type="entry name" value="CarboxyPept-like_regulatory"/>
</dbReference>
<feature type="domain" description="Peptidase S8/S53" evidence="8">
    <location>
        <begin position="245"/>
        <end position="508"/>
    </location>
</feature>
<evidence type="ECO:0000256" key="1">
    <source>
        <dbReference type="ARBA" id="ARBA00011073"/>
    </source>
</evidence>
<evidence type="ECO:0000256" key="7">
    <source>
        <dbReference type="SAM" id="SignalP"/>
    </source>
</evidence>